<keyword evidence="4" id="KW-0812">Transmembrane</keyword>
<evidence type="ECO:0000256" key="1">
    <source>
        <dbReference type="ARBA" id="ARBA00004141"/>
    </source>
</evidence>
<keyword evidence="3" id="KW-0813">Transport</keyword>
<keyword evidence="5" id="KW-1133">Transmembrane helix</keyword>
<evidence type="ECO:0000256" key="2">
    <source>
        <dbReference type="ARBA" id="ARBA00008114"/>
    </source>
</evidence>
<dbReference type="FunFam" id="1.20.1510.10:FF:000006">
    <property type="entry name" value="Divalent cation efflux transporter"/>
    <property type="match status" value="1"/>
</dbReference>
<dbReference type="SUPFAM" id="SSF160240">
    <property type="entry name" value="Cation efflux protein cytoplasmic domain-like"/>
    <property type="match status" value="1"/>
</dbReference>
<dbReference type="GO" id="GO:0016020">
    <property type="term" value="C:membrane"/>
    <property type="evidence" value="ECO:0007669"/>
    <property type="project" value="UniProtKB-SubCell"/>
</dbReference>
<dbReference type="InterPro" id="IPR027469">
    <property type="entry name" value="Cation_efflux_TMD_sf"/>
</dbReference>
<dbReference type="Pfam" id="PF01545">
    <property type="entry name" value="Cation_efflux"/>
    <property type="match status" value="1"/>
</dbReference>
<dbReference type="SUPFAM" id="SSF161111">
    <property type="entry name" value="Cation efflux protein transmembrane domain-like"/>
    <property type="match status" value="1"/>
</dbReference>
<comment type="similarity">
    <text evidence="2">Belongs to the cation diffusion facilitator (CDF) transporter (TC 2.A.4) family.</text>
</comment>
<comment type="subcellular location">
    <subcellularLocation>
        <location evidence="1">Membrane</location>
        <topology evidence="1">Multi-pass membrane protein</topology>
    </subcellularLocation>
</comment>
<dbReference type="InterPro" id="IPR036837">
    <property type="entry name" value="Cation_efflux_CTD_sf"/>
</dbReference>
<keyword evidence="6" id="KW-0472">Membrane</keyword>
<evidence type="ECO:0000256" key="6">
    <source>
        <dbReference type="ARBA" id="ARBA00023136"/>
    </source>
</evidence>
<dbReference type="Gene3D" id="1.20.1510.10">
    <property type="entry name" value="Cation efflux protein transmembrane domain"/>
    <property type="match status" value="1"/>
</dbReference>
<dbReference type="InterPro" id="IPR002524">
    <property type="entry name" value="Cation_efflux"/>
</dbReference>
<evidence type="ECO:0008006" key="10">
    <source>
        <dbReference type="Google" id="ProtNLM"/>
    </source>
</evidence>
<accession>A0A7R9U6V3</accession>
<dbReference type="EMBL" id="HBEA01008057">
    <property type="protein sequence ID" value="CAD8256713.1"/>
    <property type="molecule type" value="Transcribed_RNA"/>
</dbReference>
<dbReference type="Gene3D" id="3.30.70.1350">
    <property type="entry name" value="Cation efflux protein, cytoplasmic domain"/>
    <property type="match status" value="2"/>
</dbReference>
<sequence length="476" mass="51113">MLCWRILTTSSLPSPETDQAAVAVTWTGAFANIVLCGAKFAGGVAGNSAGLVADAAHSLTDLAGDAVTLVSYQQARKPPDSDHPFGHGKIESLGTLAVSGLLLTAGIGAGWHSVHEGLPLLESALSLPNGFEQVPREHLPPNGIAAAICLVSLAVKETLYRLTKSIGDKMGSSVLIANAEHHRSDALSSGVALVGVIGAGVGMPLLDPIAGLVVAAMILQVGASLSVRSIHDLLDRRRCLSDEATLAETVMKVGDGLIRDFVLRARRSGPHLVADIIVEVEGLLSASAAHTIGEHIRLELLERHKDIGLRDVALQIKPRYRDHVSSRADLLALPHVVEGEVRTVIRDRIPEVESISAIQIYYNVNRPSKRPLKHQMFENDGIGVDAEDVDKIKKGDADGSGRRVTAKVDGERAPRGISVEVNLNLRPDMTIREAYEVAKRVRKHVLEIRDMQACQVHLELEREESWGKHVSSLVDP</sequence>
<proteinExistence type="inferred from homology"/>
<organism evidence="9">
    <name type="scientific">Pinguiococcus pyrenoidosus</name>
    <dbReference type="NCBI Taxonomy" id="172671"/>
    <lineage>
        <taxon>Eukaryota</taxon>
        <taxon>Sar</taxon>
        <taxon>Stramenopiles</taxon>
        <taxon>Ochrophyta</taxon>
        <taxon>Pinguiophyceae</taxon>
        <taxon>Pinguiochrysidales</taxon>
        <taxon>Pinguiochrysidaceae</taxon>
        <taxon>Pinguiococcus</taxon>
    </lineage>
</organism>
<dbReference type="NCBIfam" id="TIGR01297">
    <property type="entry name" value="CDF"/>
    <property type="match status" value="1"/>
</dbReference>
<dbReference type="GO" id="GO:0008324">
    <property type="term" value="F:monoatomic cation transmembrane transporter activity"/>
    <property type="evidence" value="ECO:0007669"/>
    <property type="project" value="InterPro"/>
</dbReference>
<dbReference type="InterPro" id="IPR058533">
    <property type="entry name" value="Cation_efflux_TM"/>
</dbReference>
<reference evidence="9" key="1">
    <citation type="submission" date="2021-01" db="EMBL/GenBank/DDBJ databases">
        <authorList>
            <person name="Corre E."/>
            <person name="Pelletier E."/>
            <person name="Niang G."/>
            <person name="Scheremetjew M."/>
            <person name="Finn R."/>
            <person name="Kale V."/>
            <person name="Holt S."/>
            <person name="Cochrane G."/>
            <person name="Meng A."/>
            <person name="Brown T."/>
            <person name="Cohen L."/>
        </authorList>
    </citation>
    <scope>NUCLEOTIDE SEQUENCE</scope>
    <source>
        <strain evidence="9">CCMP2078</strain>
    </source>
</reference>
<dbReference type="InterPro" id="IPR027470">
    <property type="entry name" value="Cation_efflux_CTD"/>
</dbReference>
<evidence type="ECO:0000256" key="4">
    <source>
        <dbReference type="ARBA" id="ARBA00022692"/>
    </source>
</evidence>
<dbReference type="PANTHER" id="PTHR43840">
    <property type="entry name" value="MITOCHONDRIAL METAL TRANSPORTER 1-RELATED"/>
    <property type="match status" value="1"/>
</dbReference>
<dbReference type="AlphaFoldDB" id="A0A7R9U6V3"/>
<evidence type="ECO:0000313" key="9">
    <source>
        <dbReference type="EMBL" id="CAD8256713.1"/>
    </source>
</evidence>
<dbReference type="Pfam" id="PF16916">
    <property type="entry name" value="ZT_dimer"/>
    <property type="match status" value="1"/>
</dbReference>
<feature type="domain" description="Cation efflux protein transmembrane" evidence="7">
    <location>
        <begin position="28"/>
        <end position="234"/>
    </location>
</feature>
<evidence type="ECO:0000259" key="7">
    <source>
        <dbReference type="Pfam" id="PF01545"/>
    </source>
</evidence>
<evidence type="ECO:0000259" key="8">
    <source>
        <dbReference type="Pfam" id="PF16916"/>
    </source>
</evidence>
<dbReference type="InterPro" id="IPR050291">
    <property type="entry name" value="CDF_Transporter"/>
</dbReference>
<gene>
    <name evidence="9" type="ORF">PPYR1160_LOCUS6205</name>
</gene>
<protein>
    <recommendedName>
        <fullName evidence="10">Cation efflux protein cytoplasmic domain-containing protein</fullName>
    </recommendedName>
</protein>
<name>A0A7R9U6V3_9STRA</name>
<dbReference type="PANTHER" id="PTHR43840:SF15">
    <property type="entry name" value="MITOCHONDRIAL METAL TRANSPORTER 1-RELATED"/>
    <property type="match status" value="1"/>
</dbReference>
<feature type="domain" description="Cation efflux protein cytoplasmic" evidence="8">
    <location>
        <begin position="256"/>
        <end position="316"/>
    </location>
</feature>
<evidence type="ECO:0000256" key="5">
    <source>
        <dbReference type="ARBA" id="ARBA00022989"/>
    </source>
</evidence>
<evidence type="ECO:0000256" key="3">
    <source>
        <dbReference type="ARBA" id="ARBA00022448"/>
    </source>
</evidence>